<dbReference type="AlphaFoldDB" id="X1G2N0"/>
<sequence length="97" mass="10676">MIRRTLTIFVLGIAVTAIIRLPQAHCWGHSVAKKCAGENERGFQGQEAEGAKHTNPDGTLEEPAEEVAIPILCYHRFEDACSSTYAVTPTAFEDQME</sequence>
<gene>
    <name evidence="2" type="ORF">S03H2_35964</name>
</gene>
<evidence type="ECO:0000256" key="1">
    <source>
        <dbReference type="SAM" id="MobiDB-lite"/>
    </source>
</evidence>
<proteinExistence type="predicted"/>
<reference evidence="2" key="1">
    <citation type="journal article" date="2014" name="Front. Microbiol.">
        <title>High frequency of phylogenetically diverse reductive dehalogenase-homologous genes in deep subseafloor sedimentary metagenomes.</title>
        <authorList>
            <person name="Kawai M."/>
            <person name="Futagami T."/>
            <person name="Toyoda A."/>
            <person name="Takaki Y."/>
            <person name="Nishi S."/>
            <person name="Hori S."/>
            <person name="Arai W."/>
            <person name="Tsubouchi T."/>
            <person name="Morono Y."/>
            <person name="Uchiyama I."/>
            <person name="Ito T."/>
            <person name="Fujiyama A."/>
            <person name="Inagaki F."/>
            <person name="Takami H."/>
        </authorList>
    </citation>
    <scope>NUCLEOTIDE SEQUENCE</scope>
    <source>
        <strain evidence="2">Expedition CK06-06</strain>
    </source>
</reference>
<name>X1G2N0_9ZZZZ</name>
<comment type="caution">
    <text evidence="2">The sequence shown here is derived from an EMBL/GenBank/DDBJ whole genome shotgun (WGS) entry which is preliminary data.</text>
</comment>
<feature type="non-terminal residue" evidence="2">
    <location>
        <position position="97"/>
    </location>
</feature>
<protein>
    <submittedName>
        <fullName evidence="2">Uncharacterized protein</fullName>
    </submittedName>
</protein>
<evidence type="ECO:0000313" key="2">
    <source>
        <dbReference type="EMBL" id="GAH52166.1"/>
    </source>
</evidence>
<accession>X1G2N0</accession>
<feature type="region of interest" description="Disordered" evidence="1">
    <location>
        <begin position="42"/>
        <end position="62"/>
    </location>
</feature>
<organism evidence="2">
    <name type="scientific">marine sediment metagenome</name>
    <dbReference type="NCBI Taxonomy" id="412755"/>
    <lineage>
        <taxon>unclassified sequences</taxon>
        <taxon>metagenomes</taxon>
        <taxon>ecological metagenomes</taxon>
    </lineage>
</organism>
<dbReference type="EMBL" id="BARU01022035">
    <property type="protein sequence ID" value="GAH52166.1"/>
    <property type="molecule type" value="Genomic_DNA"/>
</dbReference>